<dbReference type="OrthoDB" id="2412610at2"/>
<organism evidence="2 3">
    <name type="scientific">Mammaliicoccus vitulinus</name>
    <dbReference type="NCBI Taxonomy" id="71237"/>
    <lineage>
        <taxon>Bacteria</taxon>
        <taxon>Bacillati</taxon>
        <taxon>Bacillota</taxon>
        <taxon>Bacilli</taxon>
        <taxon>Bacillales</taxon>
        <taxon>Staphylococcaceae</taxon>
        <taxon>Mammaliicoccus</taxon>
    </lineage>
</organism>
<dbReference type="Pfam" id="PF09911">
    <property type="entry name" value="DUF2140"/>
    <property type="match status" value="1"/>
</dbReference>
<protein>
    <submittedName>
        <fullName evidence="2">DUF2140 domain-containing protein</fullName>
    </submittedName>
</protein>
<evidence type="ECO:0000313" key="3">
    <source>
        <dbReference type="Proteomes" id="UP000241209"/>
    </source>
</evidence>
<dbReference type="RefSeq" id="WP_107556880.1">
    <property type="nucleotide sequence ID" value="NZ_PZFF01000054.1"/>
</dbReference>
<keyword evidence="1" id="KW-0812">Transmembrane</keyword>
<dbReference type="InterPro" id="IPR018672">
    <property type="entry name" value="DUF2140"/>
</dbReference>
<evidence type="ECO:0000256" key="1">
    <source>
        <dbReference type="SAM" id="Phobius"/>
    </source>
</evidence>
<feature type="transmembrane region" description="Helical" evidence="1">
    <location>
        <begin position="12"/>
        <end position="32"/>
    </location>
</feature>
<dbReference type="AlphaFoldDB" id="A0A2T4PUG9"/>
<gene>
    <name evidence="2" type="ORF">BU072_05175</name>
</gene>
<proteinExistence type="predicted"/>
<dbReference type="Proteomes" id="UP000241209">
    <property type="component" value="Unassembled WGS sequence"/>
</dbReference>
<keyword evidence="1" id="KW-1133">Transmembrane helix</keyword>
<comment type="caution">
    <text evidence="2">The sequence shown here is derived from an EMBL/GenBank/DDBJ whole genome shotgun (WGS) entry which is preliminary data.</text>
</comment>
<keyword evidence="1" id="KW-0472">Membrane</keyword>
<dbReference type="STRING" id="1167632.GCA_000286335_01175"/>
<reference evidence="2 3" key="1">
    <citation type="journal article" date="2016" name="Front. Microbiol.">
        <title>Comprehensive Phylogenetic Analysis of Bovine Non-aureus Staphylococci Species Based on Whole-Genome Sequencing.</title>
        <authorList>
            <person name="Naushad S."/>
            <person name="Barkema H.W."/>
            <person name="Luby C."/>
            <person name="Condas L.A."/>
            <person name="Nobrega D.B."/>
            <person name="Carson D.A."/>
            <person name="De Buck J."/>
        </authorList>
    </citation>
    <scope>NUCLEOTIDE SEQUENCE [LARGE SCALE GENOMIC DNA]</scope>
    <source>
        <strain evidence="2 3">SNUC 2204</strain>
    </source>
</reference>
<sequence>MENKHWINHKGWFFAFITLIILILIALVYVFISISNDDQYPHSKNEQINKDFTISFNNAELESLMNASIAQYDIQTNITKKALSFDTHTKILGKEIPIKLKTKPVKLNNDTIKFDIQAIDIGKLNISNPFILSQIKKHSALPPYIHVNPKDESFYLSLDQLDIDNVESIQIQTLDISAKKWYFDIKLK</sequence>
<evidence type="ECO:0000313" key="2">
    <source>
        <dbReference type="EMBL" id="PTI30052.1"/>
    </source>
</evidence>
<name>A0A2T4PUG9_9STAP</name>
<accession>A0A2T4PUG9</accession>
<dbReference type="EMBL" id="PZFK01000008">
    <property type="protein sequence ID" value="PTI30052.1"/>
    <property type="molecule type" value="Genomic_DNA"/>
</dbReference>